<evidence type="ECO:0000256" key="5">
    <source>
        <dbReference type="SAM" id="SignalP"/>
    </source>
</evidence>
<evidence type="ECO:0000256" key="1">
    <source>
        <dbReference type="ARBA" id="ARBA00004906"/>
    </source>
</evidence>
<dbReference type="CDD" id="cd18186">
    <property type="entry name" value="BTB_POZ_ZBTB_KLHL-like"/>
    <property type="match status" value="1"/>
</dbReference>
<evidence type="ECO:0000259" key="6">
    <source>
        <dbReference type="PROSITE" id="PS50097"/>
    </source>
</evidence>
<dbReference type="Pfam" id="PF00651">
    <property type="entry name" value="BTB"/>
    <property type="match status" value="1"/>
</dbReference>
<evidence type="ECO:0000313" key="8">
    <source>
        <dbReference type="Proteomes" id="UP000612055"/>
    </source>
</evidence>
<evidence type="ECO:0000256" key="4">
    <source>
        <dbReference type="SAM" id="MobiDB-lite"/>
    </source>
</evidence>
<organism evidence="7 8">
    <name type="scientific">Edaphochlamys debaryana</name>
    <dbReference type="NCBI Taxonomy" id="47281"/>
    <lineage>
        <taxon>Eukaryota</taxon>
        <taxon>Viridiplantae</taxon>
        <taxon>Chlorophyta</taxon>
        <taxon>core chlorophytes</taxon>
        <taxon>Chlorophyceae</taxon>
        <taxon>CS clade</taxon>
        <taxon>Chlamydomonadales</taxon>
        <taxon>Chlamydomonadales incertae sedis</taxon>
        <taxon>Edaphochlamys</taxon>
    </lineage>
</organism>
<dbReference type="InterPro" id="IPR011042">
    <property type="entry name" value="6-blade_b-propeller_TolB-like"/>
</dbReference>
<dbReference type="SMART" id="SM00225">
    <property type="entry name" value="BTB"/>
    <property type="match status" value="1"/>
</dbReference>
<dbReference type="GO" id="GO:0000151">
    <property type="term" value="C:ubiquitin ligase complex"/>
    <property type="evidence" value="ECO:0007669"/>
    <property type="project" value="TreeGrafter"/>
</dbReference>
<feature type="region of interest" description="Disordered" evidence="4">
    <location>
        <begin position="365"/>
        <end position="384"/>
    </location>
</feature>
<keyword evidence="3" id="KW-0040">ANK repeat</keyword>
<dbReference type="InterPro" id="IPR044515">
    <property type="entry name" value="ABTB1"/>
</dbReference>
<evidence type="ECO:0000256" key="2">
    <source>
        <dbReference type="ARBA" id="ARBA00022737"/>
    </source>
</evidence>
<dbReference type="InterPro" id="IPR000210">
    <property type="entry name" value="BTB/POZ_dom"/>
</dbReference>
<comment type="pathway">
    <text evidence="1">Protein modification; protein ubiquitination.</text>
</comment>
<feature type="compositionally biased region" description="Polar residues" evidence="4">
    <location>
        <begin position="27"/>
        <end position="37"/>
    </location>
</feature>
<dbReference type="Gene3D" id="3.30.710.10">
    <property type="entry name" value="Potassium Channel Kv1.1, Chain A"/>
    <property type="match status" value="1"/>
</dbReference>
<dbReference type="GO" id="GO:0005737">
    <property type="term" value="C:cytoplasm"/>
    <property type="evidence" value="ECO:0007669"/>
    <property type="project" value="TreeGrafter"/>
</dbReference>
<dbReference type="InterPro" id="IPR011333">
    <property type="entry name" value="SKP1/BTB/POZ_sf"/>
</dbReference>
<keyword evidence="5" id="KW-0732">Signal</keyword>
<feature type="signal peptide" evidence="5">
    <location>
        <begin position="1"/>
        <end position="18"/>
    </location>
</feature>
<dbReference type="OrthoDB" id="9978265at2759"/>
<dbReference type="Proteomes" id="UP000612055">
    <property type="component" value="Unassembled WGS sequence"/>
</dbReference>
<reference evidence="7" key="1">
    <citation type="journal article" date="2020" name="bioRxiv">
        <title>Comparative genomics of Chlamydomonas.</title>
        <authorList>
            <person name="Craig R.J."/>
            <person name="Hasan A.R."/>
            <person name="Ness R.W."/>
            <person name="Keightley P.D."/>
        </authorList>
    </citation>
    <scope>NUCLEOTIDE SEQUENCE</scope>
    <source>
        <strain evidence="7">CCAP 11/70</strain>
    </source>
</reference>
<evidence type="ECO:0000313" key="7">
    <source>
        <dbReference type="EMBL" id="KAG2482620.1"/>
    </source>
</evidence>
<gene>
    <name evidence="7" type="ORF">HYH03_018462</name>
</gene>
<evidence type="ECO:0000256" key="3">
    <source>
        <dbReference type="ARBA" id="ARBA00023043"/>
    </source>
</evidence>
<dbReference type="SUPFAM" id="SSF54695">
    <property type="entry name" value="POZ domain"/>
    <property type="match status" value="1"/>
</dbReference>
<feature type="domain" description="BTB" evidence="6">
    <location>
        <begin position="397"/>
        <end position="466"/>
    </location>
</feature>
<feature type="chain" id="PRO_5032348758" description="BTB domain-containing protein" evidence="5">
    <location>
        <begin position="19"/>
        <end position="571"/>
    </location>
</feature>
<proteinExistence type="predicted"/>
<name>A0A836BN37_9CHLO</name>
<dbReference type="EMBL" id="JAEHOE010000211">
    <property type="protein sequence ID" value="KAG2482620.1"/>
    <property type="molecule type" value="Genomic_DNA"/>
</dbReference>
<keyword evidence="2" id="KW-0677">Repeat</keyword>
<comment type="caution">
    <text evidence="7">The sequence shown here is derived from an EMBL/GenBank/DDBJ whole genome shotgun (WGS) entry which is preliminary data.</text>
</comment>
<keyword evidence="8" id="KW-1185">Reference proteome</keyword>
<dbReference type="AlphaFoldDB" id="A0A836BN37"/>
<dbReference type="Gene3D" id="2.120.10.30">
    <property type="entry name" value="TolB, C-terminal domain"/>
    <property type="match status" value="2"/>
</dbReference>
<sequence length="571" mass="56539">MALRCRTLALGVAASGLAVRPRGPASCETTQQEVATTQPADGPADLQQAALLLMLRSGDVHELFLGSSSSGCSSSGGDAELGPRLASGVGSSPAFDPASGCLLFTAHHGTAVGRLDGSGRVSRLAGCEESGMRDGGVGAAAFLCIACLAADGRGGVWVADGGRIRRVDTCTGAVTTLTGAEAVAGWWWSVAYDAAAGELLAATGTAVCRVRGLRAAEGGGEGGGGGGGGVVEVLAGSWTEQGSADGSGGAARFRNVTALLPVAGGRLLIADGPDLRCLDAGGSGAVTTLLRGCFPERGARQLALLPSGELAAVPVLGRPSTAGHGGPSSSPAASRPDAFIMIITVQGFAPRRGPSTDRLLGLLAAPVEGPDGGEMDSGGRSSTATATTAAASAGVSGAVAVRVGGHAFTAHRSVLAAGSDYFARLLAPGGSFADSGAAEVALPDADPAAFAHLLSYMYGTSMRLPCTPAELLDVAPELLRPAAALAGRLLMGGAVSALTERLAAAATPATVLSDLLWADAYGMTELAGRLRAVALARPNKGLELGCLLGQGVERCPEQATALMEGLLQGAR</sequence>
<accession>A0A836BN37</accession>
<feature type="region of interest" description="Disordered" evidence="4">
    <location>
        <begin position="20"/>
        <end position="41"/>
    </location>
</feature>
<dbReference type="PROSITE" id="PS50097">
    <property type="entry name" value="BTB"/>
    <property type="match status" value="1"/>
</dbReference>
<dbReference type="PANTHER" id="PTHR46231:SF1">
    <property type="entry name" value="ANKYRIN REPEAT AND BTB_POZ DOMAIN-CONTAINING PROTEIN 1"/>
    <property type="match status" value="1"/>
</dbReference>
<dbReference type="PANTHER" id="PTHR46231">
    <property type="entry name" value="ANKYRIN REPEAT AND BTB/POZ DOMAIN-CONTAINING PROTEIN 1"/>
    <property type="match status" value="1"/>
</dbReference>
<protein>
    <recommendedName>
        <fullName evidence="6">BTB domain-containing protein</fullName>
    </recommendedName>
</protein>
<dbReference type="SUPFAM" id="SSF63829">
    <property type="entry name" value="Calcium-dependent phosphotriesterase"/>
    <property type="match status" value="1"/>
</dbReference>